<dbReference type="Gene3D" id="2.40.100.10">
    <property type="entry name" value="Cyclophilin-like"/>
    <property type="match status" value="1"/>
</dbReference>
<feature type="domain" description="PPIase cyclophilin-type" evidence="6">
    <location>
        <begin position="12"/>
        <end position="177"/>
    </location>
</feature>
<keyword evidence="8" id="KW-1185">Reference proteome</keyword>
<dbReference type="CDD" id="cd01926">
    <property type="entry name" value="cyclophilin_ABH_like"/>
    <property type="match status" value="1"/>
</dbReference>
<dbReference type="InterPro" id="IPR020892">
    <property type="entry name" value="Cyclophilin-type_PPIase_CS"/>
</dbReference>
<dbReference type="InterPro" id="IPR029000">
    <property type="entry name" value="Cyclophilin-like_dom_sf"/>
</dbReference>
<dbReference type="SUPFAM" id="SSF50891">
    <property type="entry name" value="Cyclophilin-like"/>
    <property type="match status" value="1"/>
</dbReference>
<feature type="repeat" description="TPR" evidence="5">
    <location>
        <begin position="307"/>
        <end position="340"/>
    </location>
</feature>
<dbReference type="InterPro" id="IPR019734">
    <property type="entry name" value="TPR_rpt"/>
</dbReference>
<evidence type="ECO:0000256" key="2">
    <source>
        <dbReference type="ARBA" id="ARBA00013194"/>
    </source>
</evidence>
<keyword evidence="4 7" id="KW-0413">Isomerase</keyword>
<dbReference type="PANTHER" id="PTHR11071">
    <property type="entry name" value="PEPTIDYL-PROLYL CIS-TRANS ISOMERASE"/>
    <property type="match status" value="1"/>
</dbReference>
<keyword evidence="5" id="KW-0802">TPR repeat</keyword>
<evidence type="ECO:0000256" key="4">
    <source>
        <dbReference type="ARBA" id="ARBA00023235"/>
    </source>
</evidence>
<proteinExistence type="predicted"/>
<dbReference type="GO" id="GO:0003755">
    <property type="term" value="F:peptidyl-prolyl cis-trans isomerase activity"/>
    <property type="evidence" value="ECO:0007669"/>
    <property type="project" value="UniProtKB-EC"/>
</dbReference>
<dbReference type="PRINTS" id="PR00153">
    <property type="entry name" value="CSAPPISMRASE"/>
</dbReference>
<comment type="caution">
    <text evidence="7">The sequence shown here is derived from an EMBL/GenBank/DDBJ whole genome shotgun (WGS) entry which is preliminary data.</text>
</comment>
<reference evidence="7 8" key="1">
    <citation type="submission" date="2023-04" db="EMBL/GenBank/DDBJ databases">
        <title>Genome of Basidiobolus ranarum AG-B5.</title>
        <authorList>
            <person name="Stajich J.E."/>
            <person name="Carter-House D."/>
            <person name="Gryganskyi A."/>
        </authorList>
    </citation>
    <scope>NUCLEOTIDE SEQUENCE [LARGE SCALE GENOMIC DNA]</scope>
    <source>
        <strain evidence="7 8">AG-B5</strain>
    </source>
</reference>
<evidence type="ECO:0000313" key="7">
    <source>
        <dbReference type="EMBL" id="KAK9761113.1"/>
    </source>
</evidence>
<gene>
    <name evidence="7" type="primary">CPR6</name>
    <name evidence="7" type="ORF">K7432_014223</name>
</gene>
<dbReference type="Gene3D" id="1.25.40.10">
    <property type="entry name" value="Tetratricopeptide repeat domain"/>
    <property type="match status" value="1"/>
</dbReference>
<comment type="catalytic activity">
    <reaction evidence="1">
        <text>[protein]-peptidylproline (omega=180) = [protein]-peptidylproline (omega=0)</text>
        <dbReference type="Rhea" id="RHEA:16237"/>
        <dbReference type="Rhea" id="RHEA-COMP:10747"/>
        <dbReference type="Rhea" id="RHEA-COMP:10748"/>
        <dbReference type="ChEBI" id="CHEBI:83833"/>
        <dbReference type="ChEBI" id="CHEBI:83834"/>
        <dbReference type="EC" id="5.2.1.8"/>
    </reaction>
</comment>
<accession>A0ABR2WHY9</accession>
<evidence type="ECO:0000256" key="3">
    <source>
        <dbReference type="ARBA" id="ARBA00023110"/>
    </source>
</evidence>
<keyword evidence="3" id="KW-0697">Rotamase</keyword>
<dbReference type="PROSITE" id="PS50005">
    <property type="entry name" value="TPR"/>
    <property type="match status" value="2"/>
</dbReference>
<evidence type="ECO:0000313" key="8">
    <source>
        <dbReference type="Proteomes" id="UP001479436"/>
    </source>
</evidence>
<sequence>MKIENLSNPRVFFDIEIGGVREGRVVFELFADAVPKTAENFRCLCTGERGVGKVTGKPLWFKGSIFHRVIKNFMIQGGDFTNHNGTGGESIYGDKFEDENFEYKHEKPFLLSMANAGVNTNGSQFFVTTTSTPHLDGKHVVFGKVLKGKDVIRAIEYTPTDSGDKPASPCVITNCGELKEGEDDGIPEPVDGDKYPYFPDDYEEPKENDDLLRIAGELKTIGNNYFKKAEYTEAIRKYRKAIRYLSEKPVFDEEDPADLRDKFFAIKIPCYLNTAACNLKLKAYKEAAEAAGVVLDMDYPVSKSDKTKAYYRRGSALVALNREEEAIKDLSAAFELTPEDSAIKRELALAKQREQIKREKQKKAYSKMFA</sequence>
<dbReference type="PROSITE" id="PS00170">
    <property type="entry name" value="CSA_PPIASE_1"/>
    <property type="match status" value="1"/>
</dbReference>
<name>A0ABR2WHY9_9FUNG</name>
<dbReference type="Proteomes" id="UP001479436">
    <property type="component" value="Unassembled WGS sequence"/>
</dbReference>
<evidence type="ECO:0000256" key="1">
    <source>
        <dbReference type="ARBA" id="ARBA00000971"/>
    </source>
</evidence>
<protein>
    <recommendedName>
        <fullName evidence="2">peptidylprolyl isomerase</fullName>
        <ecNumber evidence="2">5.2.1.8</ecNumber>
    </recommendedName>
</protein>
<dbReference type="EC" id="5.2.1.8" evidence="2"/>
<evidence type="ECO:0000259" key="6">
    <source>
        <dbReference type="PROSITE" id="PS50072"/>
    </source>
</evidence>
<organism evidence="7 8">
    <name type="scientific">Basidiobolus ranarum</name>
    <dbReference type="NCBI Taxonomy" id="34480"/>
    <lineage>
        <taxon>Eukaryota</taxon>
        <taxon>Fungi</taxon>
        <taxon>Fungi incertae sedis</taxon>
        <taxon>Zoopagomycota</taxon>
        <taxon>Entomophthoromycotina</taxon>
        <taxon>Basidiobolomycetes</taxon>
        <taxon>Basidiobolales</taxon>
        <taxon>Basidiobolaceae</taxon>
        <taxon>Basidiobolus</taxon>
    </lineage>
</organism>
<dbReference type="PANTHER" id="PTHR11071:SF561">
    <property type="entry name" value="PEPTIDYL-PROLYL CIS-TRANS ISOMERASE D-RELATED"/>
    <property type="match status" value="1"/>
</dbReference>
<feature type="repeat" description="TPR" evidence="5">
    <location>
        <begin position="215"/>
        <end position="248"/>
    </location>
</feature>
<dbReference type="SMART" id="SM00028">
    <property type="entry name" value="TPR"/>
    <property type="match status" value="2"/>
</dbReference>
<dbReference type="EMBL" id="JASJQH010001562">
    <property type="protein sequence ID" value="KAK9761113.1"/>
    <property type="molecule type" value="Genomic_DNA"/>
</dbReference>
<dbReference type="InterPro" id="IPR011990">
    <property type="entry name" value="TPR-like_helical_dom_sf"/>
</dbReference>
<dbReference type="Pfam" id="PF13181">
    <property type="entry name" value="TPR_8"/>
    <property type="match status" value="1"/>
</dbReference>
<evidence type="ECO:0000256" key="5">
    <source>
        <dbReference type="PROSITE-ProRule" id="PRU00339"/>
    </source>
</evidence>
<dbReference type="InterPro" id="IPR002130">
    <property type="entry name" value="Cyclophilin-type_PPIase_dom"/>
</dbReference>
<dbReference type="PROSITE" id="PS50072">
    <property type="entry name" value="CSA_PPIASE_2"/>
    <property type="match status" value="1"/>
</dbReference>
<dbReference type="Pfam" id="PF00160">
    <property type="entry name" value="Pro_isomerase"/>
    <property type="match status" value="1"/>
</dbReference>
<dbReference type="SUPFAM" id="SSF48452">
    <property type="entry name" value="TPR-like"/>
    <property type="match status" value="1"/>
</dbReference>